<evidence type="ECO:0000256" key="2">
    <source>
        <dbReference type="SAM" id="SignalP"/>
    </source>
</evidence>
<name>A0ABT0BES8_9SPHN</name>
<dbReference type="EMBL" id="JALHLF010000048">
    <property type="protein sequence ID" value="MCJ2183488.1"/>
    <property type="molecule type" value="Genomic_DNA"/>
</dbReference>
<dbReference type="SUPFAM" id="SSF56935">
    <property type="entry name" value="Porins"/>
    <property type="match status" value="1"/>
</dbReference>
<feature type="domain" description="Alginate export" evidence="3">
    <location>
        <begin position="106"/>
        <end position="497"/>
    </location>
</feature>
<accession>A0ABT0BES8</accession>
<feature type="chain" id="PRO_5045601823" evidence="2">
    <location>
        <begin position="25"/>
        <end position="505"/>
    </location>
</feature>
<dbReference type="InterPro" id="IPR025388">
    <property type="entry name" value="Alginate_export_dom"/>
</dbReference>
<gene>
    <name evidence="4" type="ORF">MTR62_12415</name>
</gene>
<proteinExistence type="predicted"/>
<dbReference type="RefSeq" id="WP_244021333.1">
    <property type="nucleotide sequence ID" value="NZ_JALHLF010000048.1"/>
</dbReference>
<feature type="region of interest" description="Disordered" evidence="1">
    <location>
        <begin position="28"/>
        <end position="67"/>
    </location>
</feature>
<dbReference type="InterPro" id="IPR053728">
    <property type="entry name" value="Alginate_Permeability_Chnl"/>
</dbReference>
<evidence type="ECO:0000256" key="1">
    <source>
        <dbReference type="SAM" id="MobiDB-lite"/>
    </source>
</evidence>
<dbReference type="Gene3D" id="2.40.160.100">
    <property type="match status" value="1"/>
</dbReference>
<evidence type="ECO:0000313" key="4">
    <source>
        <dbReference type="EMBL" id="MCJ2183488.1"/>
    </source>
</evidence>
<evidence type="ECO:0000313" key="5">
    <source>
        <dbReference type="Proteomes" id="UP001162881"/>
    </source>
</evidence>
<evidence type="ECO:0000259" key="3">
    <source>
        <dbReference type="Pfam" id="PF13372"/>
    </source>
</evidence>
<dbReference type="Pfam" id="PF13372">
    <property type="entry name" value="Alginate_exp"/>
    <property type="match status" value="1"/>
</dbReference>
<dbReference type="Proteomes" id="UP001162881">
    <property type="component" value="Unassembled WGS sequence"/>
</dbReference>
<keyword evidence="2" id="KW-0732">Signal</keyword>
<reference evidence="4" key="1">
    <citation type="submission" date="2022-03" db="EMBL/GenBank/DDBJ databases">
        <title>Identification of a novel bacterium isolated from mangrove sediments.</title>
        <authorList>
            <person name="Pan X."/>
        </authorList>
    </citation>
    <scope>NUCLEOTIDE SEQUENCE</scope>
    <source>
        <strain evidence="4">B1949</strain>
    </source>
</reference>
<feature type="signal peptide" evidence="2">
    <location>
        <begin position="1"/>
        <end position="24"/>
    </location>
</feature>
<comment type="caution">
    <text evidence="4">The sequence shown here is derived from an EMBL/GenBank/DDBJ whole genome shotgun (WGS) entry which is preliminary data.</text>
</comment>
<sequence>MRTLRAATLLACTTATLFSLPAMAQSVPPESVKDDASAPLSSQAPPGERPAKSQARSAEAMPGGRTATPGLPQLLRWTEDWSQVPAQDAPFLDKIKHIPIANDDVYLTLGGEARVYYTDWKHAKLGLTSNDSNDPVQTRLRVLADLHLGENLRAYVELGDNREHGERYTTGPNEDKLDVYQAFVDLSLPLGDAGKITVRPGRFEMPLGNGKLVGVREGLNMRFTYQGVRATYILPGKVSVDMFAVRPVQIGAKTFDDGPNHAQSFHGVYVSAPNRLAGFGTDLYWYEMKRDTAKLAVGTGSEDRDNWGARLWKRGPVWDIDLEATHQSGTFTDTTGTKDIDAWGVMFEGGYTFGASALKPRLGLRANYFSGDKDLTDGTVNTFVAASPRLPLFSEAAFFGFSNLMDLYPSVTIKPTKAITVMAGPDFLWRASKADGIYIGSSGASFTPYSASRTIGTDLNLEASWQATSRLSFRLFETYFAASNSFEDNGGKNGNYFGMLANYRF</sequence>
<organism evidence="4 5">
    <name type="scientific">Novosphingobium organovorum</name>
    <dbReference type="NCBI Taxonomy" id="2930092"/>
    <lineage>
        <taxon>Bacteria</taxon>
        <taxon>Pseudomonadati</taxon>
        <taxon>Pseudomonadota</taxon>
        <taxon>Alphaproteobacteria</taxon>
        <taxon>Sphingomonadales</taxon>
        <taxon>Sphingomonadaceae</taxon>
        <taxon>Novosphingobium</taxon>
    </lineage>
</organism>
<protein>
    <submittedName>
        <fullName evidence="4">Alginate export family protein</fullName>
    </submittedName>
</protein>
<keyword evidence="5" id="KW-1185">Reference proteome</keyword>